<dbReference type="AlphaFoldDB" id="A0A165MHH8"/>
<reference evidence="1 2" key="1">
    <citation type="journal article" date="2016" name="Mol. Biol. Evol.">
        <title>Comparative Genomics of Early-Diverging Mushroom-Forming Fungi Provides Insights into the Origins of Lignocellulose Decay Capabilities.</title>
        <authorList>
            <person name="Nagy L.G."/>
            <person name="Riley R."/>
            <person name="Tritt A."/>
            <person name="Adam C."/>
            <person name="Daum C."/>
            <person name="Floudas D."/>
            <person name="Sun H."/>
            <person name="Yadav J.S."/>
            <person name="Pangilinan J."/>
            <person name="Larsson K.H."/>
            <person name="Matsuura K."/>
            <person name="Barry K."/>
            <person name="Labutti K."/>
            <person name="Kuo R."/>
            <person name="Ohm R.A."/>
            <person name="Bhattacharya S.S."/>
            <person name="Shirouzu T."/>
            <person name="Yoshinaga Y."/>
            <person name="Martin F.M."/>
            <person name="Grigoriev I.V."/>
            <person name="Hibbett D.S."/>
        </authorList>
    </citation>
    <scope>NUCLEOTIDE SEQUENCE [LARGE SCALE GENOMIC DNA]</scope>
    <source>
        <strain evidence="1 2">HHB14362 ss-1</strain>
    </source>
</reference>
<dbReference type="OrthoDB" id="5404599at2759"/>
<evidence type="ECO:0000313" key="2">
    <source>
        <dbReference type="Proteomes" id="UP000076761"/>
    </source>
</evidence>
<sequence>MAERGYQNLNASVLKQISKALEHDSATDIEPVLRKVYTSYAKYPHRIGECQAKRQTDAEEHSLPLKRHRHPYPDALLPFASCIQPHLPLTEPHLLEQWPLSCSFPHSIIFPLSPVVRNLLKIADGYEPDLSSILLRSVLSSTPIWEDSSRAVVQTGEDVVKVAQHLDHDEHSVLQLVEKNLPSVPAPRALGLVTVGTTSFMFLTKIPGTTLETRWSSLSTEAKTNIRRVLDKYVHALRELDPPHGSPFGSPVGRRFCKDIRRDERVSPSSIYSESQFNDCLLDPPTSRAALNHKK</sequence>
<evidence type="ECO:0000313" key="1">
    <source>
        <dbReference type="EMBL" id="KZT18340.1"/>
    </source>
</evidence>
<dbReference type="Proteomes" id="UP000076761">
    <property type="component" value="Unassembled WGS sequence"/>
</dbReference>
<organism evidence="1 2">
    <name type="scientific">Neolentinus lepideus HHB14362 ss-1</name>
    <dbReference type="NCBI Taxonomy" id="1314782"/>
    <lineage>
        <taxon>Eukaryota</taxon>
        <taxon>Fungi</taxon>
        <taxon>Dikarya</taxon>
        <taxon>Basidiomycota</taxon>
        <taxon>Agaricomycotina</taxon>
        <taxon>Agaricomycetes</taxon>
        <taxon>Gloeophyllales</taxon>
        <taxon>Gloeophyllaceae</taxon>
        <taxon>Neolentinus</taxon>
    </lineage>
</organism>
<proteinExistence type="predicted"/>
<keyword evidence="2" id="KW-1185">Reference proteome</keyword>
<name>A0A165MHH8_9AGAM</name>
<dbReference type="STRING" id="1314782.A0A165MHH8"/>
<protein>
    <submittedName>
        <fullName evidence="1">Uncharacterized protein</fullName>
    </submittedName>
</protein>
<dbReference type="EMBL" id="KV425688">
    <property type="protein sequence ID" value="KZT18340.1"/>
    <property type="molecule type" value="Genomic_DNA"/>
</dbReference>
<dbReference type="InParanoid" id="A0A165MHH8"/>
<accession>A0A165MHH8</accession>
<gene>
    <name evidence="1" type="ORF">NEOLEDRAFT_1246483</name>
</gene>